<reference evidence="2" key="1">
    <citation type="submission" date="2021-02" db="EMBL/GenBank/DDBJ databases">
        <authorList>
            <person name="Dougan E. K."/>
            <person name="Rhodes N."/>
            <person name="Thang M."/>
            <person name="Chan C."/>
        </authorList>
    </citation>
    <scope>NUCLEOTIDE SEQUENCE</scope>
</reference>
<organism evidence="2 3">
    <name type="scientific">Polarella glacialis</name>
    <name type="common">Dinoflagellate</name>
    <dbReference type="NCBI Taxonomy" id="89957"/>
    <lineage>
        <taxon>Eukaryota</taxon>
        <taxon>Sar</taxon>
        <taxon>Alveolata</taxon>
        <taxon>Dinophyceae</taxon>
        <taxon>Suessiales</taxon>
        <taxon>Suessiaceae</taxon>
        <taxon>Polarella</taxon>
    </lineage>
</organism>
<protein>
    <submittedName>
        <fullName evidence="2">Uncharacterized protein</fullName>
    </submittedName>
</protein>
<evidence type="ECO:0000256" key="1">
    <source>
        <dbReference type="SAM" id="Coils"/>
    </source>
</evidence>
<name>A0A813DM79_POLGL</name>
<gene>
    <name evidence="2" type="ORF">PGLA1383_LOCUS8510</name>
</gene>
<sequence length="255" mass="28861">MEYFLQESEASLRQEEDQLKAQLQRRWAALRGLAQAAVPGRCAAELEAAAANFGCSSSPVVRLRLQEMWQQEEAVRAAEKEELAQQRRSAKARLAFDMKPPVQVLVLEEALRRAKLCEIEEAFIQAAELVLSQARLAVEKTKARLAVELEQTKATMVRELEQTKARLVVERAIAKGNVALLEQAVDKARLYGIDELDELIKKSQSQWQSQPQSQPQQQRLFSEPQLARKMWPGNFSPTPAHYFIWLLHGRSGCIG</sequence>
<dbReference type="Proteomes" id="UP000654075">
    <property type="component" value="Unassembled WGS sequence"/>
</dbReference>
<dbReference type="AlphaFoldDB" id="A0A813DM79"/>
<accession>A0A813DM79</accession>
<dbReference type="EMBL" id="CAJNNV010003878">
    <property type="protein sequence ID" value="CAE8589778.1"/>
    <property type="molecule type" value="Genomic_DNA"/>
</dbReference>
<evidence type="ECO:0000313" key="2">
    <source>
        <dbReference type="EMBL" id="CAE8589778.1"/>
    </source>
</evidence>
<evidence type="ECO:0000313" key="3">
    <source>
        <dbReference type="Proteomes" id="UP000654075"/>
    </source>
</evidence>
<keyword evidence="1" id="KW-0175">Coiled coil</keyword>
<proteinExistence type="predicted"/>
<feature type="coiled-coil region" evidence="1">
    <location>
        <begin position="124"/>
        <end position="166"/>
    </location>
</feature>
<comment type="caution">
    <text evidence="2">The sequence shown here is derived from an EMBL/GenBank/DDBJ whole genome shotgun (WGS) entry which is preliminary data.</text>
</comment>
<keyword evidence="3" id="KW-1185">Reference proteome</keyword>